<keyword evidence="4" id="KW-0808">Transferase</keyword>
<evidence type="ECO:0000256" key="10">
    <source>
        <dbReference type="ARBA" id="ARBA00022989"/>
    </source>
</evidence>
<evidence type="ECO:0000256" key="13">
    <source>
        <dbReference type="SAM" id="MobiDB-lite"/>
    </source>
</evidence>
<evidence type="ECO:0000313" key="17">
    <source>
        <dbReference type="Proteomes" id="UP001154282"/>
    </source>
</evidence>
<accession>A0AAV0KR94</accession>
<organism evidence="16 17">
    <name type="scientific">Linum tenue</name>
    <dbReference type="NCBI Taxonomy" id="586396"/>
    <lineage>
        <taxon>Eukaryota</taxon>
        <taxon>Viridiplantae</taxon>
        <taxon>Streptophyta</taxon>
        <taxon>Embryophyta</taxon>
        <taxon>Tracheophyta</taxon>
        <taxon>Spermatophyta</taxon>
        <taxon>Magnoliopsida</taxon>
        <taxon>eudicotyledons</taxon>
        <taxon>Gunneridae</taxon>
        <taxon>Pentapetalae</taxon>
        <taxon>rosids</taxon>
        <taxon>fabids</taxon>
        <taxon>Malpighiales</taxon>
        <taxon>Linaceae</taxon>
        <taxon>Linum</taxon>
    </lineage>
</organism>
<feature type="compositionally biased region" description="Polar residues" evidence="13">
    <location>
        <begin position="80"/>
        <end position="90"/>
    </location>
</feature>
<evidence type="ECO:0000259" key="15">
    <source>
        <dbReference type="PROSITE" id="PS50089"/>
    </source>
</evidence>
<keyword evidence="6" id="KW-0479">Metal-binding</keyword>
<dbReference type="Pfam" id="PF16041">
    <property type="entry name" value="APD1-4_M"/>
    <property type="match status" value="1"/>
</dbReference>
<keyword evidence="7 12" id="KW-0863">Zinc-finger</keyword>
<proteinExistence type="predicted"/>
<evidence type="ECO:0000256" key="11">
    <source>
        <dbReference type="ARBA" id="ARBA00023136"/>
    </source>
</evidence>
<evidence type="ECO:0000256" key="12">
    <source>
        <dbReference type="PROSITE-ProRule" id="PRU00175"/>
    </source>
</evidence>
<evidence type="ECO:0000256" key="5">
    <source>
        <dbReference type="ARBA" id="ARBA00022692"/>
    </source>
</evidence>
<evidence type="ECO:0000313" key="16">
    <source>
        <dbReference type="EMBL" id="CAI0424187.1"/>
    </source>
</evidence>
<dbReference type="FunFam" id="3.30.40.10:FF:000658">
    <property type="entry name" value="E3 ubiquitin-protein ligase APD2"/>
    <property type="match status" value="1"/>
</dbReference>
<evidence type="ECO:0000256" key="8">
    <source>
        <dbReference type="ARBA" id="ARBA00022786"/>
    </source>
</evidence>
<feature type="compositionally biased region" description="Basic and acidic residues" evidence="13">
    <location>
        <begin position="58"/>
        <end position="73"/>
    </location>
</feature>
<gene>
    <name evidence="16" type="ORF">LITE_LOCUS19841</name>
</gene>
<dbReference type="Proteomes" id="UP001154282">
    <property type="component" value="Unassembled WGS sequence"/>
</dbReference>
<keyword evidence="5 14" id="KW-0812">Transmembrane</keyword>
<comment type="pathway">
    <text evidence="3">Protein modification; protein ubiquitination.</text>
</comment>
<keyword evidence="10 14" id="KW-1133">Transmembrane helix</keyword>
<sequence length="459" mass="49830">MEEGSISTSPPPSFHSSPSHSAIDVDNGGSPSTSGSGTESSPSSSSQVQEEDEDPGEQESHRFPEPEIGHQQEEVGVSNPGRNSPQTNGLPSLGDDTWSCVTVVLTFWCFISMTLIFGVYGPERLKLGPNCSLLIEPNPLFVQAVKVEELNDSSPGLMLYGFYESPPLDVVETWSDSHSGIVPSNSHEASLFCKEDFNQWLEEPAYPNVTLLWQVIHGSGAIFQRINRSSLYYVGVGNLNSYKVQVHLKITIRALLYDTSGAYYKCAFPGGLCSLTVLFLAKNPVLLTSPSTEQVSPGKEWHVKLSYEPRWAIYILGIAGMSALMLVGLNVLNKFRSMNGERNGGGGLEPGRAPLLSNKDDDLSSWGSSYESVSSEENDLGELMAGGSVEGGKSSRDGENSSYTRRLCAICFDAPRDCFFLPCGHCVACFACGTRIAEASGSCPICRRQMKKVRKIYTV</sequence>
<feature type="transmembrane region" description="Helical" evidence="14">
    <location>
        <begin position="311"/>
        <end position="332"/>
    </location>
</feature>
<dbReference type="PROSITE" id="PS50089">
    <property type="entry name" value="ZF_RING_2"/>
    <property type="match status" value="1"/>
</dbReference>
<dbReference type="InterPro" id="IPR013083">
    <property type="entry name" value="Znf_RING/FYVE/PHD"/>
</dbReference>
<feature type="region of interest" description="Disordered" evidence="13">
    <location>
        <begin position="1"/>
        <end position="93"/>
    </location>
</feature>
<feature type="compositionally biased region" description="Low complexity" evidence="13">
    <location>
        <begin position="1"/>
        <end position="21"/>
    </location>
</feature>
<dbReference type="GO" id="GO:0009555">
    <property type="term" value="P:pollen development"/>
    <property type="evidence" value="ECO:0007669"/>
    <property type="project" value="UniProtKB-ARBA"/>
</dbReference>
<dbReference type="GO" id="GO:0061630">
    <property type="term" value="F:ubiquitin protein ligase activity"/>
    <property type="evidence" value="ECO:0007669"/>
    <property type="project" value="TreeGrafter"/>
</dbReference>
<comment type="subcellular location">
    <subcellularLocation>
        <location evidence="2">Endomembrane system</location>
    </subcellularLocation>
    <subcellularLocation>
        <location evidence="1">Membrane</location>
        <topology evidence="1">Multi-pass membrane protein</topology>
    </subcellularLocation>
</comment>
<dbReference type="GO" id="GO:0005768">
    <property type="term" value="C:endosome"/>
    <property type="evidence" value="ECO:0007669"/>
    <property type="project" value="TreeGrafter"/>
</dbReference>
<protein>
    <recommendedName>
        <fullName evidence="15">RING-type domain-containing protein</fullName>
    </recommendedName>
</protein>
<dbReference type="GO" id="GO:0000278">
    <property type="term" value="P:mitotic cell cycle"/>
    <property type="evidence" value="ECO:0007669"/>
    <property type="project" value="UniProtKB-ARBA"/>
</dbReference>
<reference evidence="16" key="1">
    <citation type="submission" date="2022-08" db="EMBL/GenBank/DDBJ databases">
        <authorList>
            <person name="Gutierrez-Valencia J."/>
        </authorList>
    </citation>
    <scope>NUCLEOTIDE SEQUENCE</scope>
</reference>
<dbReference type="PANTHER" id="PTHR46858">
    <property type="entry name" value="OS05G0521000 PROTEIN"/>
    <property type="match status" value="1"/>
</dbReference>
<name>A0AAV0KR94_9ROSI</name>
<dbReference type="SUPFAM" id="SSF57850">
    <property type="entry name" value="RING/U-box"/>
    <property type="match status" value="1"/>
</dbReference>
<dbReference type="Pfam" id="PF13920">
    <property type="entry name" value="zf-C3HC4_3"/>
    <property type="match status" value="1"/>
</dbReference>
<dbReference type="GO" id="GO:0008270">
    <property type="term" value="F:zinc ion binding"/>
    <property type="evidence" value="ECO:0007669"/>
    <property type="project" value="UniProtKB-KW"/>
</dbReference>
<dbReference type="SMART" id="SM00184">
    <property type="entry name" value="RING"/>
    <property type="match status" value="1"/>
</dbReference>
<dbReference type="InterPro" id="IPR032010">
    <property type="entry name" value="APD1-4_M"/>
</dbReference>
<evidence type="ECO:0000256" key="6">
    <source>
        <dbReference type="ARBA" id="ARBA00022723"/>
    </source>
</evidence>
<dbReference type="EMBL" id="CAMGYJ010000005">
    <property type="protein sequence ID" value="CAI0424187.1"/>
    <property type="molecule type" value="Genomic_DNA"/>
</dbReference>
<feature type="transmembrane region" description="Helical" evidence="14">
    <location>
        <begin position="262"/>
        <end position="281"/>
    </location>
</feature>
<dbReference type="Gene3D" id="3.30.40.10">
    <property type="entry name" value="Zinc/RING finger domain, C3HC4 (zinc finger)"/>
    <property type="match status" value="1"/>
</dbReference>
<evidence type="ECO:0000256" key="9">
    <source>
        <dbReference type="ARBA" id="ARBA00022833"/>
    </source>
</evidence>
<evidence type="ECO:0000256" key="2">
    <source>
        <dbReference type="ARBA" id="ARBA00004308"/>
    </source>
</evidence>
<evidence type="ECO:0000256" key="1">
    <source>
        <dbReference type="ARBA" id="ARBA00004141"/>
    </source>
</evidence>
<keyword evidence="11 14" id="KW-0472">Membrane</keyword>
<keyword evidence="17" id="KW-1185">Reference proteome</keyword>
<feature type="transmembrane region" description="Helical" evidence="14">
    <location>
        <begin position="101"/>
        <end position="120"/>
    </location>
</feature>
<dbReference type="AlphaFoldDB" id="A0AAV0KR94"/>
<feature type="compositionally biased region" description="Low complexity" evidence="13">
    <location>
        <begin position="28"/>
        <end position="46"/>
    </location>
</feature>
<evidence type="ECO:0000256" key="14">
    <source>
        <dbReference type="SAM" id="Phobius"/>
    </source>
</evidence>
<evidence type="ECO:0000256" key="4">
    <source>
        <dbReference type="ARBA" id="ARBA00022679"/>
    </source>
</evidence>
<evidence type="ECO:0000256" key="7">
    <source>
        <dbReference type="ARBA" id="ARBA00022771"/>
    </source>
</evidence>
<comment type="caution">
    <text evidence="16">The sequence shown here is derived from an EMBL/GenBank/DDBJ whole genome shotgun (WGS) entry which is preliminary data.</text>
</comment>
<keyword evidence="9" id="KW-0862">Zinc</keyword>
<dbReference type="GO" id="GO:0016567">
    <property type="term" value="P:protein ubiquitination"/>
    <property type="evidence" value="ECO:0007669"/>
    <property type="project" value="TreeGrafter"/>
</dbReference>
<dbReference type="GO" id="GO:0009705">
    <property type="term" value="C:plant-type vacuole membrane"/>
    <property type="evidence" value="ECO:0007669"/>
    <property type="project" value="TreeGrafter"/>
</dbReference>
<evidence type="ECO:0000256" key="3">
    <source>
        <dbReference type="ARBA" id="ARBA00004906"/>
    </source>
</evidence>
<dbReference type="InterPro" id="IPR001841">
    <property type="entry name" value="Znf_RING"/>
</dbReference>
<keyword evidence="8" id="KW-0833">Ubl conjugation pathway</keyword>
<feature type="domain" description="RING-type" evidence="15">
    <location>
        <begin position="408"/>
        <end position="447"/>
    </location>
</feature>
<dbReference type="PANTHER" id="PTHR46858:SF5">
    <property type="entry name" value="E3 UBIQUITIN-PROTEIN LIGASE APD1-RELATED"/>
    <property type="match status" value="1"/>
</dbReference>